<dbReference type="PANTHER" id="PTHR47447">
    <property type="entry name" value="OS03G0856100 PROTEIN"/>
    <property type="match status" value="1"/>
</dbReference>
<dbReference type="PANTHER" id="PTHR47447:SF17">
    <property type="entry name" value="OS12G0638900 PROTEIN"/>
    <property type="match status" value="1"/>
</dbReference>
<dbReference type="Gene3D" id="1.25.40.10">
    <property type="entry name" value="Tetratricopeptide repeat domain"/>
    <property type="match status" value="1"/>
</dbReference>
<evidence type="ECO:0000256" key="3">
    <source>
        <dbReference type="PROSITE-ProRule" id="PRU00708"/>
    </source>
</evidence>
<dbReference type="InterPro" id="IPR002885">
    <property type="entry name" value="PPR_rpt"/>
</dbReference>
<protein>
    <recommendedName>
        <fullName evidence="6">Pentatricopeptide repeat-containing protein</fullName>
    </recommendedName>
</protein>
<reference evidence="4 5" key="1">
    <citation type="journal article" date="2020" name="IScience">
        <title>Genome Sequencing of the Endangered Kingdonia uniflora (Circaeasteraceae, Ranunculales) Reveals Potential Mechanisms of Evolutionary Specialization.</title>
        <authorList>
            <person name="Sun Y."/>
            <person name="Deng T."/>
            <person name="Zhang A."/>
            <person name="Moore M.J."/>
            <person name="Landis J.B."/>
            <person name="Lin N."/>
            <person name="Zhang H."/>
            <person name="Zhang X."/>
            <person name="Huang J."/>
            <person name="Zhang X."/>
            <person name="Sun H."/>
            <person name="Wang H."/>
        </authorList>
    </citation>
    <scope>NUCLEOTIDE SEQUENCE [LARGE SCALE GENOMIC DNA]</scope>
    <source>
        <strain evidence="4">TB1705</strain>
        <tissue evidence="4">Leaf</tissue>
    </source>
</reference>
<dbReference type="InterPro" id="IPR011990">
    <property type="entry name" value="TPR-like_helical_dom_sf"/>
</dbReference>
<dbReference type="PROSITE" id="PS51375">
    <property type="entry name" value="PPR"/>
    <property type="match status" value="1"/>
</dbReference>
<gene>
    <name evidence="4" type="ORF">GIB67_017556</name>
</gene>
<keyword evidence="5" id="KW-1185">Reference proteome</keyword>
<organism evidence="4 5">
    <name type="scientific">Kingdonia uniflora</name>
    <dbReference type="NCBI Taxonomy" id="39325"/>
    <lineage>
        <taxon>Eukaryota</taxon>
        <taxon>Viridiplantae</taxon>
        <taxon>Streptophyta</taxon>
        <taxon>Embryophyta</taxon>
        <taxon>Tracheophyta</taxon>
        <taxon>Spermatophyta</taxon>
        <taxon>Magnoliopsida</taxon>
        <taxon>Ranunculales</taxon>
        <taxon>Circaeasteraceae</taxon>
        <taxon>Kingdonia</taxon>
    </lineage>
</organism>
<dbReference type="AlphaFoldDB" id="A0A7J7LN22"/>
<feature type="repeat" description="PPR" evidence="3">
    <location>
        <begin position="120"/>
        <end position="154"/>
    </location>
</feature>
<comment type="caution">
    <text evidence="4">The sequence shown here is derived from an EMBL/GenBank/DDBJ whole genome shotgun (WGS) entry which is preliminary data.</text>
</comment>
<name>A0A7J7LN22_9MAGN</name>
<dbReference type="Proteomes" id="UP000541444">
    <property type="component" value="Unassembled WGS sequence"/>
</dbReference>
<dbReference type="Pfam" id="PF13812">
    <property type="entry name" value="PPR_3"/>
    <property type="match status" value="1"/>
</dbReference>
<evidence type="ECO:0000313" key="4">
    <source>
        <dbReference type="EMBL" id="KAF6143948.1"/>
    </source>
</evidence>
<evidence type="ECO:0000313" key="5">
    <source>
        <dbReference type="Proteomes" id="UP000541444"/>
    </source>
</evidence>
<proteinExistence type="inferred from homology"/>
<comment type="similarity">
    <text evidence="1">Belongs to the PPR family. P subfamily.</text>
</comment>
<dbReference type="NCBIfam" id="TIGR00756">
    <property type="entry name" value="PPR"/>
    <property type="match status" value="2"/>
</dbReference>
<dbReference type="EMBL" id="JACGCM010002156">
    <property type="protein sequence ID" value="KAF6143948.1"/>
    <property type="molecule type" value="Genomic_DNA"/>
</dbReference>
<evidence type="ECO:0000256" key="2">
    <source>
        <dbReference type="ARBA" id="ARBA00022737"/>
    </source>
</evidence>
<evidence type="ECO:0008006" key="6">
    <source>
        <dbReference type="Google" id="ProtNLM"/>
    </source>
</evidence>
<dbReference type="OrthoDB" id="2003689at2759"/>
<keyword evidence="2" id="KW-0677">Repeat</keyword>
<sequence length="207" mass="22797">MAIENSVFPSDDCVIYRVEDSFVTDSILSVQQRCLHDEVAHCEKTLQTLLSGGQEDLMSKVDSTIEACDDTLSLGVTQTSIEQCQNHVEERSLESFKRRKLSESTLSLDNPCQGQGLSAKTGTLVAVVSALGNVGRAIEAEAVFEEMKEGGLKPRTMAYNVLLKGYVNTGSLRDVESIVTEMERGEVLRDEQSYSLFIDSAYTIAKR</sequence>
<evidence type="ECO:0000256" key="1">
    <source>
        <dbReference type="ARBA" id="ARBA00007626"/>
    </source>
</evidence>
<accession>A0A7J7LN22</accession>